<evidence type="ECO:0000256" key="6">
    <source>
        <dbReference type="ARBA" id="ARBA00023242"/>
    </source>
</evidence>
<dbReference type="InterPro" id="IPR018996">
    <property type="entry name" value="Man1/Src1-like_C"/>
</dbReference>
<protein>
    <submittedName>
        <fullName evidence="10">Inner nuclear membrane protein Man1</fullName>
    </submittedName>
</protein>
<feature type="transmembrane region" description="Helical" evidence="8">
    <location>
        <begin position="430"/>
        <end position="452"/>
    </location>
</feature>
<dbReference type="Gene3D" id="1.10.10.1180">
    <property type="entry name" value="MAN1, winged-helix domain"/>
    <property type="match status" value="1"/>
</dbReference>
<feature type="domain" description="LEM" evidence="9">
    <location>
        <begin position="1"/>
        <end position="44"/>
    </location>
</feature>
<dbReference type="SUPFAM" id="SSF54928">
    <property type="entry name" value="RNA-binding domain, RBD"/>
    <property type="match status" value="1"/>
</dbReference>
<evidence type="ECO:0000256" key="5">
    <source>
        <dbReference type="ARBA" id="ARBA00023136"/>
    </source>
</evidence>
<evidence type="ECO:0000256" key="4">
    <source>
        <dbReference type="ARBA" id="ARBA00022989"/>
    </source>
</evidence>
<dbReference type="InterPro" id="IPR035979">
    <property type="entry name" value="RBD_domain_sf"/>
</dbReference>
<dbReference type="GO" id="GO:0005637">
    <property type="term" value="C:nuclear inner membrane"/>
    <property type="evidence" value="ECO:0007669"/>
    <property type="project" value="UniProtKB-SubCell"/>
</dbReference>
<dbReference type="Pfam" id="PF09402">
    <property type="entry name" value="MSC"/>
    <property type="match status" value="1"/>
</dbReference>
<keyword evidence="3 8" id="KW-0812">Transmembrane</keyword>
<dbReference type="AlphaFoldDB" id="A0A0A9XRE3"/>
<feature type="region of interest" description="Disordered" evidence="7">
    <location>
        <begin position="186"/>
        <end position="246"/>
    </location>
</feature>
<feature type="transmembrane region" description="Helical" evidence="8">
    <location>
        <begin position="266"/>
        <end position="292"/>
    </location>
</feature>
<dbReference type="InterPro" id="IPR012677">
    <property type="entry name" value="Nucleotide-bd_a/b_plait_sf"/>
</dbReference>
<evidence type="ECO:0000313" key="10">
    <source>
        <dbReference type="EMBL" id="JAG22534.1"/>
    </source>
</evidence>
<accession>A0A0A9XRE3</accession>
<dbReference type="FunFam" id="3.30.70.330:FF:000176">
    <property type="entry name" value="Inner nuclear membrane protein Man1"/>
    <property type="match status" value="1"/>
</dbReference>
<dbReference type="InterPro" id="IPR041885">
    <property type="entry name" value="MAN1_winged_helix_dom"/>
</dbReference>
<keyword evidence="6" id="KW-0539">Nucleus</keyword>
<evidence type="ECO:0000259" key="9">
    <source>
        <dbReference type="PROSITE" id="PS50954"/>
    </source>
</evidence>
<name>A0A0A9XRE3_LYGHE</name>
<dbReference type="GO" id="GO:0030514">
    <property type="term" value="P:negative regulation of BMP signaling pathway"/>
    <property type="evidence" value="ECO:0007669"/>
    <property type="project" value="TreeGrafter"/>
</dbReference>
<dbReference type="Pfam" id="PF03020">
    <property type="entry name" value="LEM"/>
    <property type="match status" value="1"/>
</dbReference>
<evidence type="ECO:0000256" key="3">
    <source>
        <dbReference type="ARBA" id="ARBA00022692"/>
    </source>
</evidence>
<dbReference type="CDD" id="cd12934">
    <property type="entry name" value="LEM"/>
    <property type="match status" value="1"/>
</dbReference>
<comment type="subcellular location">
    <subcellularLocation>
        <location evidence="1">Nucleus inner membrane</location>
        <topology evidence="1">Multi-pass membrane protein</topology>
    </subcellularLocation>
</comment>
<organism evidence="10">
    <name type="scientific">Lygus hesperus</name>
    <name type="common">Western plant bug</name>
    <dbReference type="NCBI Taxonomy" id="30085"/>
    <lineage>
        <taxon>Eukaryota</taxon>
        <taxon>Metazoa</taxon>
        <taxon>Ecdysozoa</taxon>
        <taxon>Arthropoda</taxon>
        <taxon>Hexapoda</taxon>
        <taxon>Insecta</taxon>
        <taxon>Pterygota</taxon>
        <taxon>Neoptera</taxon>
        <taxon>Paraneoptera</taxon>
        <taxon>Hemiptera</taxon>
        <taxon>Heteroptera</taxon>
        <taxon>Panheteroptera</taxon>
        <taxon>Cimicomorpha</taxon>
        <taxon>Miridae</taxon>
        <taxon>Mirini</taxon>
        <taxon>Lygus</taxon>
    </lineage>
</organism>
<dbReference type="InterPro" id="IPR011015">
    <property type="entry name" value="LEM/LEM-like_dom_sf"/>
</dbReference>
<feature type="compositionally biased region" description="Low complexity" evidence="7">
    <location>
        <begin position="191"/>
        <end position="218"/>
    </location>
</feature>
<dbReference type="SMART" id="SM00540">
    <property type="entry name" value="LEM"/>
    <property type="match status" value="1"/>
</dbReference>
<keyword evidence="4 8" id="KW-1133">Transmembrane helix</keyword>
<dbReference type="Gene3D" id="3.30.70.330">
    <property type="match status" value="1"/>
</dbReference>
<keyword evidence="5 8" id="KW-0472">Membrane</keyword>
<keyword evidence="2" id="KW-0597">Phosphoprotein</keyword>
<dbReference type="InterPro" id="IPR003887">
    <property type="entry name" value="LEM_dom"/>
</dbReference>
<feature type="region of interest" description="Disordered" evidence="7">
    <location>
        <begin position="138"/>
        <end position="172"/>
    </location>
</feature>
<feature type="compositionally biased region" description="Low complexity" evidence="7">
    <location>
        <begin position="139"/>
        <end position="153"/>
    </location>
</feature>
<dbReference type="GO" id="GO:0006998">
    <property type="term" value="P:nuclear envelope organization"/>
    <property type="evidence" value="ECO:0007669"/>
    <property type="project" value="TreeGrafter"/>
</dbReference>
<evidence type="ECO:0000256" key="7">
    <source>
        <dbReference type="SAM" id="MobiDB-lite"/>
    </source>
</evidence>
<dbReference type="GO" id="GO:0031490">
    <property type="term" value="F:chromatin DNA binding"/>
    <property type="evidence" value="ECO:0007669"/>
    <property type="project" value="TreeGrafter"/>
</dbReference>
<evidence type="ECO:0000256" key="1">
    <source>
        <dbReference type="ARBA" id="ARBA00004473"/>
    </source>
</evidence>
<sequence length="681" mass="75678">MNLDNLSDAQIRAKFIELGVPVGPVTATTRKYMIKKLKSLLDSGAKPPSTSGEESDGGRLTPRARRKTAPPKPVAAVRSPRRKTTMEPIASSTIIEPRATRRSTRDSFNESDDVPGKYTPSNAQKIGNEAFRASLNALPNSYHSSPNNSYSSSMDEADTRSNTPTLESGYPDVPFASEFLRRLSSGRKDASSPLSTGLSSPTTSTSFVSSPSLSSGLSRKLLDVKESDDEDSGPPPNYSKFSTGRVVRDSANSKGYRRTTTSDSWFFLDSPISALLIALFVLFFGALGVVYVNKTTSEGALTTPLDFDYTICDDLRNHIADVNCVNDEDRTYVDLMINIVLAELADRLSAASCLSSSVALSDNELLNVVLRKDRTLSYYVVEKNLNNLKIIFANNPKLNIKPTKDGIELIDVPQSLYCTGISFATLAADWVIKISIGFLISLAVFVAARWWIRREARHKEEVYKLVGNIIEIVSSKSVSSESFVPISHVRDQLIPLKDRPKMKRLWEDALKLLETDSRLRREVQEVEGEHFMVWRWLAANLTTNKKKVWQGQAFDTLEGNLNSHVESPTNCLKIRHMFEAGAEEGEEWVTTVVDAILEKCGSAKILHLVVDRQSAEGLVYIKCATPADAGAAYRSLHGSWFASNLITVKYIREHRYHERFPDSVNCTKPLRPSNDYQRSLQ</sequence>
<dbReference type="PANTHER" id="PTHR13428:SF12">
    <property type="entry name" value="INNER NUCLEAR MEMBRANE PROTEIN MAN1"/>
    <property type="match status" value="1"/>
</dbReference>
<dbReference type="SUPFAM" id="SSF63451">
    <property type="entry name" value="LEM domain"/>
    <property type="match status" value="1"/>
</dbReference>
<dbReference type="PANTHER" id="PTHR13428">
    <property type="entry name" value="INNER NUCLEAR MEMBRANE PROTEIN MAN1 LEM DOMAIN CONTAINING PROTEIN"/>
    <property type="match status" value="1"/>
</dbReference>
<evidence type="ECO:0000256" key="2">
    <source>
        <dbReference type="ARBA" id="ARBA00022553"/>
    </source>
</evidence>
<gene>
    <name evidence="10" type="primary">LEMD3</name>
    <name evidence="10" type="ORF">CM83_84527</name>
</gene>
<dbReference type="Gene3D" id="1.10.720.40">
    <property type="match status" value="1"/>
</dbReference>
<dbReference type="InterPro" id="IPR052277">
    <property type="entry name" value="INM_ESCRT-Associated"/>
</dbReference>
<reference evidence="10" key="2">
    <citation type="submission" date="2014-07" db="EMBL/GenBank/DDBJ databases">
        <authorList>
            <person name="Hull J."/>
        </authorList>
    </citation>
    <scope>NUCLEOTIDE SEQUENCE</scope>
</reference>
<reference evidence="10" key="1">
    <citation type="journal article" date="2014" name="PLoS ONE">
        <title>Transcriptome-Based Identification of ABC Transporters in the Western Tarnished Plant Bug Lygus hesperus.</title>
        <authorList>
            <person name="Hull J.J."/>
            <person name="Chaney K."/>
            <person name="Geib S.M."/>
            <person name="Fabrick J.A."/>
            <person name="Brent C.S."/>
            <person name="Walsh D."/>
            <person name="Lavine L.C."/>
        </authorList>
    </citation>
    <scope>NUCLEOTIDE SEQUENCE</scope>
</reference>
<dbReference type="EMBL" id="GBHO01021070">
    <property type="protein sequence ID" value="JAG22534.1"/>
    <property type="molecule type" value="Transcribed_RNA"/>
</dbReference>
<dbReference type="PROSITE" id="PS50954">
    <property type="entry name" value="LEM"/>
    <property type="match status" value="1"/>
</dbReference>
<evidence type="ECO:0000256" key="8">
    <source>
        <dbReference type="SAM" id="Phobius"/>
    </source>
</evidence>
<proteinExistence type="predicted"/>
<feature type="region of interest" description="Disordered" evidence="7">
    <location>
        <begin position="41"/>
        <end position="123"/>
    </location>
</feature>